<sequence length="90" mass="10218">KESIMNNLNKAQTPILISTGAKETRVPVDQSYILERSLTYLGVPVKLLLFPDEGHAFSNNPWHGKIKVREELKWLAQYDHLSSLGTEDLL</sequence>
<name>A0A822B987_9BILA</name>
<protein>
    <recommendedName>
        <fullName evidence="1">Peptidase S9 prolyl oligopeptidase catalytic domain-containing protein</fullName>
    </recommendedName>
</protein>
<accession>A0A822B987</accession>
<dbReference type="GO" id="GO:0006508">
    <property type="term" value="P:proteolysis"/>
    <property type="evidence" value="ECO:0007669"/>
    <property type="project" value="InterPro"/>
</dbReference>
<dbReference type="AlphaFoldDB" id="A0A822B987"/>
<feature type="domain" description="Peptidase S9 prolyl oligopeptidase catalytic" evidence="1">
    <location>
        <begin position="5"/>
        <end position="78"/>
    </location>
</feature>
<dbReference type="GO" id="GO:0008236">
    <property type="term" value="F:serine-type peptidase activity"/>
    <property type="evidence" value="ECO:0007669"/>
    <property type="project" value="InterPro"/>
</dbReference>
<dbReference type="Proteomes" id="UP000663848">
    <property type="component" value="Unassembled WGS sequence"/>
</dbReference>
<evidence type="ECO:0000313" key="2">
    <source>
        <dbReference type="EMBL" id="CAF5004344.1"/>
    </source>
</evidence>
<organism evidence="2 3">
    <name type="scientific">Rotaria socialis</name>
    <dbReference type="NCBI Taxonomy" id="392032"/>
    <lineage>
        <taxon>Eukaryota</taxon>
        <taxon>Metazoa</taxon>
        <taxon>Spiralia</taxon>
        <taxon>Gnathifera</taxon>
        <taxon>Rotifera</taxon>
        <taxon>Eurotatoria</taxon>
        <taxon>Bdelloidea</taxon>
        <taxon>Philodinida</taxon>
        <taxon>Philodinidae</taxon>
        <taxon>Rotaria</taxon>
    </lineage>
</organism>
<proteinExistence type="predicted"/>
<reference evidence="2" key="1">
    <citation type="submission" date="2021-02" db="EMBL/GenBank/DDBJ databases">
        <authorList>
            <person name="Nowell W R."/>
        </authorList>
    </citation>
    <scope>NUCLEOTIDE SEQUENCE</scope>
</reference>
<dbReference type="Gene3D" id="3.40.50.1820">
    <property type="entry name" value="alpha/beta hydrolase"/>
    <property type="match status" value="1"/>
</dbReference>
<evidence type="ECO:0000259" key="1">
    <source>
        <dbReference type="Pfam" id="PF00326"/>
    </source>
</evidence>
<dbReference type="SUPFAM" id="SSF53474">
    <property type="entry name" value="alpha/beta-Hydrolases"/>
    <property type="match status" value="1"/>
</dbReference>
<dbReference type="EMBL" id="CAJOBR010033717">
    <property type="protein sequence ID" value="CAF5004344.1"/>
    <property type="molecule type" value="Genomic_DNA"/>
</dbReference>
<dbReference type="InterPro" id="IPR029058">
    <property type="entry name" value="AB_hydrolase_fold"/>
</dbReference>
<gene>
    <name evidence="2" type="ORF">QYT958_LOCUS38464</name>
</gene>
<comment type="caution">
    <text evidence="2">The sequence shown here is derived from an EMBL/GenBank/DDBJ whole genome shotgun (WGS) entry which is preliminary data.</text>
</comment>
<evidence type="ECO:0000313" key="3">
    <source>
        <dbReference type="Proteomes" id="UP000663848"/>
    </source>
</evidence>
<dbReference type="InterPro" id="IPR001375">
    <property type="entry name" value="Peptidase_S9_cat"/>
</dbReference>
<feature type="non-terminal residue" evidence="2">
    <location>
        <position position="1"/>
    </location>
</feature>
<dbReference type="Pfam" id="PF00326">
    <property type="entry name" value="Peptidase_S9"/>
    <property type="match status" value="1"/>
</dbReference>